<reference evidence="3" key="1">
    <citation type="journal article" date="2019" name="Int. J. Syst. Evol. Microbiol.">
        <title>The Global Catalogue of Microorganisms (GCM) 10K type strain sequencing project: providing services to taxonomists for standard genome sequencing and annotation.</title>
        <authorList>
            <consortium name="The Broad Institute Genomics Platform"/>
            <consortium name="The Broad Institute Genome Sequencing Center for Infectious Disease"/>
            <person name="Wu L."/>
            <person name="Ma J."/>
        </authorList>
    </citation>
    <scope>NUCLEOTIDE SEQUENCE [LARGE SCALE GENOMIC DNA]</scope>
    <source>
        <strain evidence="3">NBRC 108730</strain>
    </source>
</reference>
<evidence type="ECO:0008006" key="4">
    <source>
        <dbReference type="Google" id="ProtNLM"/>
    </source>
</evidence>
<dbReference type="Gene3D" id="1.10.150.240">
    <property type="entry name" value="Putative phosphatase, domain 2"/>
    <property type="match status" value="1"/>
</dbReference>
<dbReference type="Gene3D" id="3.40.50.1000">
    <property type="entry name" value="HAD superfamily/HAD-like"/>
    <property type="match status" value="1"/>
</dbReference>
<feature type="region of interest" description="Disordered" evidence="1">
    <location>
        <begin position="1"/>
        <end position="35"/>
    </location>
</feature>
<dbReference type="Proteomes" id="UP001157017">
    <property type="component" value="Unassembled WGS sequence"/>
</dbReference>
<accession>A0ABQ6JKT4</accession>
<evidence type="ECO:0000256" key="1">
    <source>
        <dbReference type="SAM" id="MobiDB-lite"/>
    </source>
</evidence>
<dbReference type="EMBL" id="BSUZ01000001">
    <property type="protein sequence ID" value="GMA88872.1"/>
    <property type="molecule type" value="Genomic_DNA"/>
</dbReference>
<protein>
    <recommendedName>
        <fullName evidence="4">Haloacid dehalogenase</fullName>
    </recommendedName>
</protein>
<keyword evidence="3" id="KW-1185">Reference proteome</keyword>
<dbReference type="SUPFAM" id="SSF56784">
    <property type="entry name" value="HAD-like"/>
    <property type="match status" value="1"/>
</dbReference>
<comment type="caution">
    <text evidence="2">The sequence shown here is derived from an EMBL/GenBank/DDBJ whole genome shotgun (WGS) entry which is preliminary data.</text>
</comment>
<proteinExistence type="predicted"/>
<dbReference type="InterPro" id="IPR036412">
    <property type="entry name" value="HAD-like_sf"/>
</dbReference>
<dbReference type="InterPro" id="IPR023198">
    <property type="entry name" value="PGP-like_dom2"/>
</dbReference>
<dbReference type="Pfam" id="PF00702">
    <property type="entry name" value="Hydrolase"/>
    <property type="match status" value="1"/>
</dbReference>
<evidence type="ECO:0000313" key="3">
    <source>
        <dbReference type="Proteomes" id="UP001157017"/>
    </source>
</evidence>
<dbReference type="PANTHER" id="PTHR43434">
    <property type="entry name" value="PHOSPHOGLYCOLATE PHOSPHATASE"/>
    <property type="match status" value="1"/>
</dbReference>
<feature type="compositionally biased region" description="Polar residues" evidence="1">
    <location>
        <begin position="25"/>
        <end position="35"/>
    </location>
</feature>
<gene>
    <name evidence="2" type="ORF">GCM10025868_41220</name>
</gene>
<sequence length="494" mass="52605">MSSRDDERPPNAARVTHALSERRPSSTSAWRSDSTCRPAPLAELTVPRMRSDRAGSAATMRWWSSVVDAGSVSEASTCRHTACEGPATGAAALRSGAAVGSTPWKRSKPAARQASYVATSGICSASRLRVRCAPAHVLDELGRLGCRLRDRDAQQVHQRQQLLAGVAADRGVDAQPETLLQQHVQPGQHLVVHVVLAEQVQRHGLRSERDGHRADRHRARQVHQQGAAAAAEALDRELRERAGDEVGELEVEVRRLPRRPHAEPQVVRHHVADAVVHGLAPDAAAHGGRRGQQVRRDGTGGGGGYGGHAEVLVSNGSTPVIGSAPTAVKRRLRGCPGDAGGVGHGRDAARLDRAWCRRRWPTRSPSLGGPVVDRDAVVAAYARGVPEVIMEHLLGRPLVDGEAEAFYRRLDGAHLQPYDGVPEALQALRDAGQQVVVFTGNATRGAQVLFASAGVEVDLLVGGDQVARPKPAPDGLHEVAARLGVPVGEPGVRR</sequence>
<feature type="region of interest" description="Disordered" evidence="1">
    <location>
        <begin position="283"/>
        <end position="308"/>
    </location>
</feature>
<evidence type="ECO:0000313" key="2">
    <source>
        <dbReference type="EMBL" id="GMA88872.1"/>
    </source>
</evidence>
<dbReference type="InterPro" id="IPR050155">
    <property type="entry name" value="HAD-like_hydrolase_sf"/>
</dbReference>
<dbReference type="InterPro" id="IPR023214">
    <property type="entry name" value="HAD_sf"/>
</dbReference>
<organism evidence="2 3">
    <name type="scientific">Angustibacter aerolatus</name>
    <dbReference type="NCBI Taxonomy" id="1162965"/>
    <lineage>
        <taxon>Bacteria</taxon>
        <taxon>Bacillati</taxon>
        <taxon>Actinomycetota</taxon>
        <taxon>Actinomycetes</taxon>
        <taxon>Kineosporiales</taxon>
        <taxon>Kineosporiaceae</taxon>
    </lineage>
</organism>
<dbReference type="PANTHER" id="PTHR43434:SF1">
    <property type="entry name" value="PHOSPHOGLYCOLATE PHOSPHATASE"/>
    <property type="match status" value="1"/>
</dbReference>
<name>A0ABQ6JKT4_9ACTN</name>